<reference evidence="1" key="1">
    <citation type="submission" date="2024-09" db="EMBL/GenBank/DDBJ databases">
        <title>Black Yeasts Isolated from many extreme environments.</title>
        <authorList>
            <person name="Coleine C."/>
            <person name="Stajich J.E."/>
            <person name="Selbmann L."/>
        </authorList>
    </citation>
    <scope>NUCLEOTIDE SEQUENCE</scope>
    <source>
        <strain evidence="1">CCFEE 5737</strain>
    </source>
</reference>
<accession>A0ACC3DYT3</accession>
<proteinExistence type="predicted"/>
<dbReference type="EMBL" id="JAWDJW010000026">
    <property type="protein sequence ID" value="KAK3081974.1"/>
    <property type="molecule type" value="Genomic_DNA"/>
</dbReference>
<sequence length="544" mass="59683">MVFDMSKLGKFTESNEGWDVVVVGAGHNSLIAAAYIASAGKKVLVLERNSYAGGGVVSMEMAEPGYWSERHAALHFHILANPLITNDELGLLSRYGLDYIPIEIPYAVVLENDCLPFYQDRAKTQDCIATYSKDDATSYGKFMDLAIQITELLVPAMYEPPREFSELIAGSPLASIITETAAMSSYALIKSWFKHDVVQLALARFVSETQLAHPLKPGTALFCFILMGMLEKWGTSVPRGGGSAFTGALIKCIREHGGDVRVDSEVTKIVVKDGKAIGVRTRAGDIKAREAVVGSIHPHLLDRFVDGLDQELVRAAKNTTHADYTGFVIHAALKEPIRMKAGPRADMAVMNTICAPSLKDMLDSYDDVDQGKFPRNAHFGASCLSAIDPSRAPVGKAVLHFFCMTKYDIKGGAKRWDEVKDEYAQEIFGQLQRYTHNLTPELISSYHVVTPLDHERDSPSFQHGDITALGQTFDQTSVNRPTPALAQYRVPGVKGLYLAGPFMHPGGGVWGGGRPVARRVLEDLGVDFDAKFVHVNERIPRPKM</sequence>
<name>A0ACC3DYT3_9PEZI</name>
<organism evidence="1 2">
    <name type="scientific">Coniosporium uncinatum</name>
    <dbReference type="NCBI Taxonomy" id="93489"/>
    <lineage>
        <taxon>Eukaryota</taxon>
        <taxon>Fungi</taxon>
        <taxon>Dikarya</taxon>
        <taxon>Ascomycota</taxon>
        <taxon>Pezizomycotina</taxon>
        <taxon>Dothideomycetes</taxon>
        <taxon>Dothideomycetes incertae sedis</taxon>
        <taxon>Coniosporium</taxon>
    </lineage>
</organism>
<evidence type="ECO:0000313" key="1">
    <source>
        <dbReference type="EMBL" id="KAK3081974.1"/>
    </source>
</evidence>
<evidence type="ECO:0000313" key="2">
    <source>
        <dbReference type="Proteomes" id="UP001186974"/>
    </source>
</evidence>
<keyword evidence="2" id="KW-1185">Reference proteome</keyword>
<comment type="caution">
    <text evidence="1">The sequence shown here is derived from an EMBL/GenBank/DDBJ whole genome shotgun (WGS) entry which is preliminary data.</text>
</comment>
<protein>
    <submittedName>
        <fullName evidence="1">Uncharacterized protein</fullName>
    </submittedName>
</protein>
<dbReference type="Proteomes" id="UP001186974">
    <property type="component" value="Unassembled WGS sequence"/>
</dbReference>
<gene>
    <name evidence="1" type="ORF">LTS18_009555</name>
</gene>